<dbReference type="STRING" id="74557.A0A1V9Y813"/>
<evidence type="ECO:0000256" key="3">
    <source>
        <dbReference type="ARBA" id="ARBA00022483"/>
    </source>
</evidence>
<reference evidence="7 8" key="1">
    <citation type="journal article" date="2014" name="Genome Biol. Evol.">
        <title>The secreted proteins of Achlya hypogyna and Thraustotheca clavata identify the ancestral oomycete secretome and reveal gene acquisitions by horizontal gene transfer.</title>
        <authorList>
            <person name="Misner I."/>
            <person name="Blouin N."/>
            <person name="Leonard G."/>
            <person name="Richards T.A."/>
            <person name="Lane C.E."/>
        </authorList>
    </citation>
    <scope>NUCLEOTIDE SEQUENCE [LARGE SCALE GENOMIC DNA]</scope>
    <source>
        <strain evidence="7 8">ATCC 34112</strain>
    </source>
</reference>
<keyword evidence="4" id="KW-0653">Protein transport</keyword>
<dbReference type="Proteomes" id="UP000243217">
    <property type="component" value="Unassembled WGS sequence"/>
</dbReference>
<dbReference type="AlphaFoldDB" id="A0A1V9Y813"/>
<accession>A0A1V9Y813</accession>
<organism evidence="7 8">
    <name type="scientific">Thraustotheca clavata</name>
    <dbReference type="NCBI Taxonomy" id="74557"/>
    <lineage>
        <taxon>Eukaryota</taxon>
        <taxon>Sar</taxon>
        <taxon>Stramenopiles</taxon>
        <taxon>Oomycota</taxon>
        <taxon>Saprolegniomycetes</taxon>
        <taxon>Saprolegniales</taxon>
        <taxon>Achlyaceae</taxon>
        <taxon>Thraustotheca</taxon>
    </lineage>
</organism>
<dbReference type="Pfam" id="PF15469">
    <property type="entry name" value="Sec5"/>
    <property type="match status" value="1"/>
</dbReference>
<dbReference type="InterPro" id="IPR039481">
    <property type="entry name" value="EXOC2/Sec5_N_dom"/>
</dbReference>
<proteinExistence type="inferred from homology"/>
<name>A0A1V9Y813_9STRA</name>
<dbReference type="GO" id="GO:0006887">
    <property type="term" value="P:exocytosis"/>
    <property type="evidence" value="ECO:0007669"/>
    <property type="project" value="UniProtKB-KW"/>
</dbReference>
<dbReference type="InterPro" id="IPR029175">
    <property type="entry name" value="EXOC2/Sec5"/>
</dbReference>
<gene>
    <name evidence="7" type="ORF">THRCLA_11362</name>
</gene>
<comment type="function">
    <text evidence="4">Component of the exocyst complex involved in the docking of exocytic vesicles with fusion sites on the plasma membrane.</text>
</comment>
<comment type="similarity">
    <text evidence="1 4">Belongs to the SEC5 family.</text>
</comment>
<dbReference type="GO" id="GO:0015031">
    <property type="term" value="P:protein transport"/>
    <property type="evidence" value="ECO:0007669"/>
    <property type="project" value="UniProtKB-KW"/>
</dbReference>
<keyword evidence="2 4" id="KW-0813">Transport</keyword>
<dbReference type="GO" id="GO:0000145">
    <property type="term" value="C:exocyst"/>
    <property type="evidence" value="ECO:0007669"/>
    <property type="project" value="UniProtKB-UniRule"/>
</dbReference>
<keyword evidence="3 4" id="KW-0268">Exocytosis</keyword>
<comment type="subunit">
    <text evidence="4">Component of the exocyst complex.</text>
</comment>
<evidence type="ECO:0000256" key="5">
    <source>
        <dbReference type="SAM" id="Coils"/>
    </source>
</evidence>
<comment type="caution">
    <text evidence="7">The sequence shown here is derived from an EMBL/GenBank/DDBJ whole genome shotgun (WGS) entry which is preliminary data.</text>
</comment>
<evidence type="ECO:0000256" key="2">
    <source>
        <dbReference type="ARBA" id="ARBA00022448"/>
    </source>
</evidence>
<dbReference type="PANTHER" id="PTHR13043">
    <property type="entry name" value="EXOCYST COMPLEX COMPONENT SEC5"/>
    <property type="match status" value="1"/>
</dbReference>
<dbReference type="OrthoDB" id="26242at2759"/>
<keyword evidence="5" id="KW-0175">Coiled coil</keyword>
<evidence type="ECO:0000259" key="6">
    <source>
        <dbReference type="Pfam" id="PF15469"/>
    </source>
</evidence>
<evidence type="ECO:0000313" key="7">
    <source>
        <dbReference type="EMBL" id="OQR81839.1"/>
    </source>
</evidence>
<evidence type="ECO:0000256" key="4">
    <source>
        <dbReference type="RuleBase" id="RU365069"/>
    </source>
</evidence>
<keyword evidence="8" id="KW-1185">Reference proteome</keyword>
<feature type="domain" description="Exocyst complex component EXOC2/Sec5 N-terminal" evidence="6">
    <location>
        <begin position="19"/>
        <end position="554"/>
    </location>
</feature>
<sequence length="735" mass="83987">MIPSEEDDFLKEIIDPKLDMNSVEFNAAAYLAAKHADTKYSALLAELEKLKRSTTDKTEQLKALVASHFDQYLSCHEAIREVAEEIRTHESDSERLMNAFHSLKSTTDSTLSKMLKRCEEQRKIRHALAVLTRYRSLFEIPTRMRENMTNKQYTKLVENYLHVKSNANKVNMAIIKPVLDAAQKLAVEANEYLLKVLEDPISQHHEQKEAIHLVDKIGITPKSILLCINRQLADVEKVLTELNGTLKTTESAKSLSRTLSSNKSKERMVPSVSVARSSSEIIFECGQIILRFERGLWSLICDAMMLSSLTAKEQEDIHTASSDILSICVRLLREQTLYSANISRDTIDSLHDIFINLDSLRQCPDSVLNTKLDALKGSFCGQVRADVLLAFLSSTTKCSENKWAECAENEQVTWNSSIEELIQVHLTSSLRLDLAPILSQMANKFVVVLQEWWTTVEPVFLREIDANTSPSEEAHVQFTKSLFQAVLAHSQDLIRLFWQLLYHHIDSKADDAESYVHLVILANCQFLQMQPFFTQWADQLVQCASLTQTKLSTESLIKSLCASMEEGVNHYAKSRLQMLNTVLCSEESFLVEPQELDDQNGFYGELRQYVFHILQLIVKWRSQVEYCLDPSHPTCIHFIEILLGQVSDTLLHHYEGRMDQLTTQSSKEATWQLTHIQVEATFFRKALTAFIPPTTQKPWDSLIKKGEPKIKRQIVDDLVAQVEVQTQMYRLCLLK</sequence>
<feature type="coiled-coil region" evidence="5">
    <location>
        <begin position="33"/>
        <end position="99"/>
    </location>
</feature>
<evidence type="ECO:0000256" key="1">
    <source>
        <dbReference type="ARBA" id="ARBA00010578"/>
    </source>
</evidence>
<dbReference type="PANTHER" id="PTHR13043:SF1">
    <property type="entry name" value="EXOCYST COMPLEX COMPONENT 2"/>
    <property type="match status" value="1"/>
</dbReference>
<evidence type="ECO:0000313" key="8">
    <source>
        <dbReference type="Proteomes" id="UP000243217"/>
    </source>
</evidence>
<protein>
    <recommendedName>
        <fullName evidence="4">Exocyst complex component</fullName>
    </recommendedName>
</protein>
<dbReference type="EMBL" id="JNBS01004887">
    <property type="protein sequence ID" value="OQR81839.1"/>
    <property type="molecule type" value="Genomic_DNA"/>
</dbReference>
<dbReference type="GO" id="GO:0006893">
    <property type="term" value="P:Golgi to plasma membrane transport"/>
    <property type="evidence" value="ECO:0007669"/>
    <property type="project" value="UniProtKB-UniRule"/>
</dbReference>